<name>A0A3P7Q0A0_9FIRM</name>
<dbReference type="OrthoDB" id="1798014at2"/>
<proteinExistence type="predicted"/>
<reference evidence="2 3" key="1">
    <citation type="submission" date="2018-09" db="EMBL/GenBank/DDBJ databases">
        <authorList>
            <person name="Postec A."/>
        </authorList>
    </citation>
    <scope>NUCLEOTIDE SEQUENCE [LARGE SCALE GENOMIC DNA]</scope>
    <source>
        <strain evidence="2">70B-A</strain>
    </source>
</reference>
<feature type="transmembrane region" description="Helical" evidence="1">
    <location>
        <begin position="7"/>
        <end position="25"/>
    </location>
</feature>
<gene>
    <name evidence="2" type="ORF">PATL70BA_3243</name>
</gene>
<evidence type="ECO:0000313" key="3">
    <source>
        <dbReference type="Proteomes" id="UP000279029"/>
    </source>
</evidence>
<keyword evidence="1" id="KW-0812">Transmembrane</keyword>
<feature type="transmembrane region" description="Helical" evidence="1">
    <location>
        <begin position="110"/>
        <end position="131"/>
    </location>
</feature>
<dbReference type="AlphaFoldDB" id="A0A3P7Q0A0"/>
<organism evidence="2 3">
    <name type="scientific">Petrocella atlantisensis</name>
    <dbReference type="NCBI Taxonomy" id="2173034"/>
    <lineage>
        <taxon>Bacteria</taxon>
        <taxon>Bacillati</taxon>
        <taxon>Bacillota</taxon>
        <taxon>Clostridia</taxon>
        <taxon>Lachnospirales</taxon>
        <taxon>Vallitaleaceae</taxon>
        <taxon>Petrocella</taxon>
    </lineage>
</organism>
<protein>
    <submittedName>
        <fullName evidence="2">Uncharacterized protein</fullName>
    </submittedName>
</protein>
<evidence type="ECO:0000313" key="2">
    <source>
        <dbReference type="EMBL" id="VDN49167.1"/>
    </source>
</evidence>
<feature type="transmembrane region" description="Helical" evidence="1">
    <location>
        <begin position="78"/>
        <end position="98"/>
    </location>
</feature>
<keyword evidence="1" id="KW-1133">Transmembrane helix</keyword>
<dbReference type="RefSeq" id="WP_125138181.1">
    <property type="nucleotide sequence ID" value="NZ_LR130778.1"/>
</dbReference>
<feature type="transmembrane region" description="Helical" evidence="1">
    <location>
        <begin position="37"/>
        <end position="58"/>
    </location>
</feature>
<feature type="transmembrane region" description="Helical" evidence="1">
    <location>
        <begin position="151"/>
        <end position="172"/>
    </location>
</feature>
<keyword evidence="1" id="KW-0472">Membrane</keyword>
<keyword evidence="3" id="KW-1185">Reference proteome</keyword>
<dbReference type="Proteomes" id="UP000279029">
    <property type="component" value="Chromosome"/>
</dbReference>
<dbReference type="EMBL" id="LR130778">
    <property type="protein sequence ID" value="VDN49167.1"/>
    <property type="molecule type" value="Genomic_DNA"/>
</dbReference>
<dbReference type="KEGG" id="cbar:PATL70BA_3243"/>
<accession>A0A3P7Q0A0</accession>
<evidence type="ECO:0000256" key="1">
    <source>
        <dbReference type="SAM" id="Phobius"/>
    </source>
</evidence>
<sequence>MKRIITYVLYITGLLLLVFYGNAYQEKMRIISSQESNFIPILLVNSIYSIIFGIYIALPNFIQTISKTGKVHINWLKIFLIGVPTFIISASGVLFYYLRPVELTSIYYWIFSRFSTAGTSLIAVVFGYTLLSSIVKEEKDESMYGRKNNIAKIITLSILAIFLIYISFIGIIHPPKLVNVNATIVTDDQTQGYTMEDGTEVGLVMTEIIYTFEFENLPTIRRIGEPNSGNIIRVEPKDSLEKLLEDVIFDRPDGAGFSSSGNITEVSFNYTIGSIDPRGNHPNKYPPSQEMLNKIRDSLYDAELVFELEGKKTKRYNLVDYKNE</sequence>